<evidence type="ECO:0000313" key="1">
    <source>
        <dbReference type="EMBL" id="SMB98345.1"/>
    </source>
</evidence>
<evidence type="ECO:0000313" key="2">
    <source>
        <dbReference type="Proteomes" id="UP000192266"/>
    </source>
</evidence>
<keyword evidence="2" id="KW-1185">Reference proteome</keyword>
<protein>
    <submittedName>
        <fullName evidence="1">Uncharacterized protein</fullName>
    </submittedName>
</protein>
<dbReference type="Proteomes" id="UP000192266">
    <property type="component" value="Unassembled WGS sequence"/>
</dbReference>
<accession>A0A1W1VYB3</accession>
<sequence>MGCGPAVNVDFYGVVQDQSAYIVKASVRNLATGEIVSYYLRPVIKDFISIGHGMCSGAFALEKGKNFSVVFTLMDASGNTANWTGKAISFTAPAISG</sequence>
<name>A0A1W1VYB3_9BACT</name>
<dbReference type="EMBL" id="FWWW01000082">
    <property type="protein sequence ID" value="SMB98345.1"/>
    <property type="molecule type" value="Genomic_DNA"/>
</dbReference>
<proteinExistence type="predicted"/>
<organism evidence="1 2">
    <name type="scientific">Hymenobacter roseosalivarius DSM 11622</name>
    <dbReference type="NCBI Taxonomy" id="645990"/>
    <lineage>
        <taxon>Bacteria</taxon>
        <taxon>Pseudomonadati</taxon>
        <taxon>Bacteroidota</taxon>
        <taxon>Cytophagia</taxon>
        <taxon>Cytophagales</taxon>
        <taxon>Hymenobacteraceae</taxon>
        <taxon>Hymenobacter</taxon>
    </lineage>
</organism>
<dbReference type="AlphaFoldDB" id="A0A1W1VYB3"/>
<gene>
    <name evidence="1" type="ORF">SAMN00120144_1060</name>
</gene>
<reference evidence="1 2" key="1">
    <citation type="submission" date="2017-04" db="EMBL/GenBank/DDBJ databases">
        <authorList>
            <person name="Afonso C.L."/>
            <person name="Miller P.J."/>
            <person name="Scott M.A."/>
            <person name="Spackman E."/>
            <person name="Goraichik I."/>
            <person name="Dimitrov K.M."/>
            <person name="Suarez D.L."/>
            <person name="Swayne D.E."/>
        </authorList>
    </citation>
    <scope>NUCLEOTIDE SEQUENCE [LARGE SCALE GENOMIC DNA]</scope>
    <source>
        <strain evidence="1 2">DSM 11622</strain>
    </source>
</reference>